<dbReference type="GO" id="GO:0016787">
    <property type="term" value="F:hydrolase activity"/>
    <property type="evidence" value="ECO:0007669"/>
    <property type="project" value="UniProtKB-KW"/>
</dbReference>
<accession>B1ZTS1</accession>
<dbReference type="InterPro" id="IPR036412">
    <property type="entry name" value="HAD-like_sf"/>
</dbReference>
<dbReference type="Gene3D" id="1.10.150.240">
    <property type="entry name" value="Putative phosphatase, domain 2"/>
    <property type="match status" value="1"/>
</dbReference>
<reference evidence="1 2" key="1">
    <citation type="journal article" date="2011" name="J. Bacteriol.">
        <title>Genome sequence of the verrucomicrobium Opitutus terrae PB90-1, an abundant inhabitant of rice paddy soil ecosystems.</title>
        <authorList>
            <person name="van Passel M.W."/>
            <person name="Kant R."/>
            <person name="Palva A."/>
            <person name="Copeland A."/>
            <person name="Lucas S."/>
            <person name="Lapidus A."/>
            <person name="Glavina del Rio T."/>
            <person name="Pitluck S."/>
            <person name="Goltsman E."/>
            <person name="Clum A."/>
            <person name="Sun H."/>
            <person name="Schmutz J."/>
            <person name="Larimer F.W."/>
            <person name="Land M.L."/>
            <person name="Hauser L."/>
            <person name="Kyrpides N."/>
            <person name="Mikhailova N."/>
            <person name="Richardson P.P."/>
            <person name="Janssen P.H."/>
            <person name="de Vos W.M."/>
            <person name="Smidt H."/>
        </authorList>
    </citation>
    <scope>NUCLEOTIDE SEQUENCE [LARGE SCALE GENOMIC DNA]</scope>
    <source>
        <strain evidence="2">DSM 11246 / JCM 15787 / PB90-1</strain>
    </source>
</reference>
<dbReference type="SUPFAM" id="SSF56784">
    <property type="entry name" value="HAD-like"/>
    <property type="match status" value="1"/>
</dbReference>
<keyword evidence="1" id="KW-0378">Hydrolase</keyword>
<dbReference type="Gene3D" id="3.40.50.1000">
    <property type="entry name" value="HAD superfamily/HAD-like"/>
    <property type="match status" value="1"/>
</dbReference>
<dbReference type="PANTHER" id="PTHR18901:SF38">
    <property type="entry name" value="PSEUDOURIDINE-5'-PHOSPHATASE"/>
    <property type="match status" value="1"/>
</dbReference>
<proteinExistence type="predicted"/>
<organism evidence="1 2">
    <name type="scientific">Opitutus terrae (strain DSM 11246 / JCM 15787 / PB90-1)</name>
    <dbReference type="NCBI Taxonomy" id="452637"/>
    <lineage>
        <taxon>Bacteria</taxon>
        <taxon>Pseudomonadati</taxon>
        <taxon>Verrucomicrobiota</taxon>
        <taxon>Opitutia</taxon>
        <taxon>Opitutales</taxon>
        <taxon>Opitutaceae</taxon>
        <taxon>Opitutus</taxon>
    </lineage>
</organism>
<dbReference type="InterPro" id="IPR023214">
    <property type="entry name" value="HAD_sf"/>
</dbReference>
<dbReference type="Proteomes" id="UP000007013">
    <property type="component" value="Chromosome"/>
</dbReference>
<dbReference type="eggNOG" id="COG0637">
    <property type="taxonomic scope" value="Bacteria"/>
</dbReference>
<name>B1ZTS1_OPITP</name>
<dbReference type="PRINTS" id="PR00413">
    <property type="entry name" value="HADHALOGNASE"/>
</dbReference>
<dbReference type="OrthoDB" id="9797743at2"/>
<dbReference type="NCBIfam" id="TIGR01509">
    <property type="entry name" value="HAD-SF-IA-v3"/>
    <property type="match status" value="1"/>
</dbReference>
<dbReference type="STRING" id="452637.Oter_1573"/>
<sequence length="222" mass="24341">MIQALVFDFDGLIIDTETPLIDAYAAVHTRHGVPFDRAVFIRSVGHAEYAFDPWHGFSPHADRAALELERRTVKSDLLARQPVLPGAAELITAARSRNLRIGLASNSEHAWVEPHLRRIGLLPHFDFLACREDAASPKPEPDLYRLVLNRFGLRGDEAIAFEDSATGVLAAKRANLWAVAVPGPSTAHHDFSPADLRATSLAEFSLDHLLTRFAGQAASPRG</sequence>
<dbReference type="SFLD" id="SFLDG01129">
    <property type="entry name" value="C1.5:_HAD__Beta-PGM__Phosphata"/>
    <property type="match status" value="1"/>
</dbReference>
<evidence type="ECO:0000313" key="2">
    <source>
        <dbReference type="Proteomes" id="UP000007013"/>
    </source>
</evidence>
<dbReference type="InterPro" id="IPR006439">
    <property type="entry name" value="HAD-SF_hydro_IA"/>
</dbReference>
<dbReference type="Pfam" id="PF00702">
    <property type="entry name" value="Hydrolase"/>
    <property type="match status" value="1"/>
</dbReference>
<gene>
    <name evidence="1" type="ordered locus">Oter_1573</name>
</gene>
<dbReference type="HOGENOM" id="CLU_045011_13_3_0"/>
<dbReference type="KEGG" id="ote:Oter_1573"/>
<dbReference type="EMBL" id="CP001032">
    <property type="protein sequence ID" value="ACB74857.1"/>
    <property type="molecule type" value="Genomic_DNA"/>
</dbReference>
<evidence type="ECO:0000313" key="1">
    <source>
        <dbReference type="EMBL" id="ACB74857.1"/>
    </source>
</evidence>
<dbReference type="SFLD" id="SFLDS00003">
    <property type="entry name" value="Haloacid_Dehalogenase"/>
    <property type="match status" value="1"/>
</dbReference>
<dbReference type="AlphaFoldDB" id="B1ZTS1"/>
<dbReference type="PANTHER" id="PTHR18901">
    <property type="entry name" value="2-DEOXYGLUCOSE-6-PHOSPHATE PHOSPHATASE 2"/>
    <property type="match status" value="1"/>
</dbReference>
<protein>
    <submittedName>
        <fullName evidence="1">HAD-superfamily hydrolase, subfamily IA, variant 3</fullName>
    </submittedName>
</protein>
<dbReference type="InterPro" id="IPR023198">
    <property type="entry name" value="PGP-like_dom2"/>
</dbReference>
<keyword evidence="2" id="KW-1185">Reference proteome</keyword>
<dbReference type="RefSeq" id="WP_012374395.1">
    <property type="nucleotide sequence ID" value="NC_010571.1"/>
</dbReference>